<dbReference type="RefSeq" id="WP_069643010.1">
    <property type="nucleotide sequence ID" value="NZ_MIJE01000022.1"/>
</dbReference>
<keyword evidence="2" id="KW-0963">Cytoplasm</keyword>
<gene>
    <name evidence="6" type="ORF">BHF68_05000</name>
</gene>
<evidence type="ECO:0000256" key="1">
    <source>
        <dbReference type="ARBA" id="ARBA00005395"/>
    </source>
</evidence>
<dbReference type="Proteomes" id="UP000094296">
    <property type="component" value="Unassembled WGS sequence"/>
</dbReference>
<dbReference type="OrthoDB" id="9794566at2"/>
<protein>
    <submittedName>
        <fullName evidence="6">Ribosomal-protein-alanine N-acetyltransferase</fullName>
    </submittedName>
</protein>
<evidence type="ECO:0000313" key="6">
    <source>
        <dbReference type="EMBL" id="OEF96965.1"/>
    </source>
</evidence>
<keyword evidence="7" id="KW-1185">Reference proteome</keyword>
<dbReference type="GO" id="GO:0008080">
    <property type="term" value="F:N-acetyltransferase activity"/>
    <property type="evidence" value="ECO:0007669"/>
    <property type="project" value="InterPro"/>
</dbReference>
<dbReference type="AlphaFoldDB" id="A0A1E5G1V9"/>
<reference evidence="6 7" key="1">
    <citation type="submission" date="2016-09" db="EMBL/GenBank/DDBJ databases">
        <title>Draft genome sequence for the type strain of Desulfuribacillus alkaliarsenatis AHT28, an obligately anaerobic, sulfidogenic bacterium isolated from Russian soda lake sediments.</title>
        <authorList>
            <person name="Abin C.A."/>
            <person name="Hollibaugh J.T."/>
        </authorList>
    </citation>
    <scope>NUCLEOTIDE SEQUENCE [LARGE SCALE GENOMIC DNA]</scope>
    <source>
        <strain evidence="6 7">AHT28</strain>
    </source>
</reference>
<evidence type="ECO:0000256" key="4">
    <source>
        <dbReference type="ARBA" id="ARBA00023315"/>
    </source>
</evidence>
<dbReference type="Gene3D" id="3.40.630.30">
    <property type="match status" value="1"/>
</dbReference>
<comment type="caution">
    <text evidence="6">The sequence shown here is derived from an EMBL/GenBank/DDBJ whole genome shotgun (WGS) entry which is preliminary data.</text>
</comment>
<dbReference type="PROSITE" id="PS51186">
    <property type="entry name" value="GNAT"/>
    <property type="match status" value="1"/>
</dbReference>
<dbReference type="Pfam" id="PF00583">
    <property type="entry name" value="Acetyltransf_1"/>
    <property type="match status" value="1"/>
</dbReference>
<dbReference type="PANTHER" id="PTHR43420:SF44">
    <property type="entry name" value="ACETYLTRANSFERASE YPEA"/>
    <property type="match status" value="1"/>
</dbReference>
<evidence type="ECO:0000259" key="5">
    <source>
        <dbReference type="PROSITE" id="PS51186"/>
    </source>
</evidence>
<comment type="similarity">
    <text evidence="1">Belongs to the acetyltransferase family. RimI subfamily.</text>
</comment>
<dbReference type="InterPro" id="IPR016181">
    <property type="entry name" value="Acyl_CoA_acyltransferase"/>
</dbReference>
<accession>A0A1E5G1V9</accession>
<evidence type="ECO:0000313" key="7">
    <source>
        <dbReference type="Proteomes" id="UP000094296"/>
    </source>
</evidence>
<proteinExistence type="inferred from homology"/>
<organism evidence="6 7">
    <name type="scientific">Desulfuribacillus alkaliarsenatis</name>
    <dbReference type="NCBI Taxonomy" id="766136"/>
    <lineage>
        <taxon>Bacteria</taxon>
        <taxon>Bacillati</taxon>
        <taxon>Bacillota</taxon>
        <taxon>Desulfuribacillia</taxon>
        <taxon>Desulfuribacillales</taxon>
        <taxon>Desulfuribacillaceae</taxon>
        <taxon>Desulfuribacillus</taxon>
    </lineage>
</organism>
<evidence type="ECO:0000256" key="2">
    <source>
        <dbReference type="ARBA" id="ARBA00022490"/>
    </source>
</evidence>
<dbReference type="SUPFAM" id="SSF55729">
    <property type="entry name" value="Acyl-CoA N-acyltransferases (Nat)"/>
    <property type="match status" value="1"/>
</dbReference>
<dbReference type="InterPro" id="IPR000182">
    <property type="entry name" value="GNAT_dom"/>
</dbReference>
<evidence type="ECO:0000256" key="3">
    <source>
        <dbReference type="ARBA" id="ARBA00022679"/>
    </source>
</evidence>
<dbReference type="CDD" id="cd04301">
    <property type="entry name" value="NAT_SF"/>
    <property type="match status" value="1"/>
</dbReference>
<dbReference type="InterPro" id="IPR006464">
    <property type="entry name" value="AcTrfase_RimI/Ard1"/>
</dbReference>
<sequence>MEANNTTKIKHEYICRYMEMRDVDAVHEIEVEAFTLPWSRAAFVSELLDNRMAKYFVVENSEGYIVAYAGMWFVLDEAHITTIAVRKSSRGLGLGNLLVERIIAETLALGGTQLTLEVRVSNAAAIAMYEKFGFKVHGLRKKYYSDNQEDALIMWAVIDGDE</sequence>
<dbReference type="EMBL" id="MIJE01000022">
    <property type="protein sequence ID" value="OEF96965.1"/>
    <property type="molecule type" value="Genomic_DNA"/>
</dbReference>
<name>A0A1E5G1V9_9FIRM</name>
<keyword evidence="3 6" id="KW-0808">Transferase</keyword>
<dbReference type="NCBIfam" id="TIGR01575">
    <property type="entry name" value="rimI"/>
    <property type="match status" value="1"/>
</dbReference>
<keyword evidence="4" id="KW-0012">Acyltransferase</keyword>
<dbReference type="InterPro" id="IPR050680">
    <property type="entry name" value="YpeA/RimI_acetyltransf"/>
</dbReference>
<dbReference type="STRING" id="766136.BHF68_05000"/>
<feature type="domain" description="N-acetyltransferase" evidence="5">
    <location>
        <begin position="13"/>
        <end position="159"/>
    </location>
</feature>
<dbReference type="PANTHER" id="PTHR43420">
    <property type="entry name" value="ACETYLTRANSFERASE"/>
    <property type="match status" value="1"/>
</dbReference>